<keyword evidence="3" id="KW-1185">Reference proteome</keyword>
<dbReference type="AlphaFoldDB" id="A0A383V5M2"/>
<sequence>MDDQQWLIRLADDRCPRADNDSGAGSQPLVVKAVLMRSCSAVAEGLPAAAAEWDLSNLLIDGQPVQRSTVVRWLNHCYMRVHNVMFDDQLAYEEVLSAAALFQLLALADSVGSGRGIMIACLPEKQLQQMYMQITAINGFLESGQPPPPPQQQQQQQQQKAETRALLMDGTRYYFESHASNQG</sequence>
<gene>
    <name evidence="2" type="ORF">BQ4739_LOCUS952</name>
</gene>
<reference evidence="2 3" key="1">
    <citation type="submission" date="2016-10" db="EMBL/GenBank/DDBJ databases">
        <authorList>
            <person name="Cai Z."/>
        </authorList>
    </citation>
    <scope>NUCLEOTIDE SEQUENCE [LARGE SCALE GENOMIC DNA]</scope>
</reference>
<evidence type="ECO:0000313" key="2">
    <source>
        <dbReference type="EMBL" id="SZX60401.1"/>
    </source>
</evidence>
<dbReference type="EMBL" id="FNXT01000062">
    <property type="protein sequence ID" value="SZX60401.1"/>
    <property type="molecule type" value="Genomic_DNA"/>
</dbReference>
<name>A0A383V5M2_TETOB</name>
<dbReference type="Proteomes" id="UP000256970">
    <property type="component" value="Unassembled WGS sequence"/>
</dbReference>
<proteinExistence type="predicted"/>
<evidence type="ECO:0000313" key="3">
    <source>
        <dbReference type="Proteomes" id="UP000256970"/>
    </source>
</evidence>
<feature type="region of interest" description="Disordered" evidence="1">
    <location>
        <begin position="141"/>
        <end position="162"/>
    </location>
</feature>
<accession>A0A383V5M2</accession>
<protein>
    <submittedName>
        <fullName evidence="2">Uncharacterized protein</fullName>
    </submittedName>
</protein>
<evidence type="ECO:0000256" key="1">
    <source>
        <dbReference type="SAM" id="MobiDB-lite"/>
    </source>
</evidence>
<organism evidence="2 3">
    <name type="scientific">Tetradesmus obliquus</name>
    <name type="common">Green alga</name>
    <name type="synonym">Acutodesmus obliquus</name>
    <dbReference type="NCBI Taxonomy" id="3088"/>
    <lineage>
        <taxon>Eukaryota</taxon>
        <taxon>Viridiplantae</taxon>
        <taxon>Chlorophyta</taxon>
        <taxon>core chlorophytes</taxon>
        <taxon>Chlorophyceae</taxon>
        <taxon>CS clade</taxon>
        <taxon>Sphaeropleales</taxon>
        <taxon>Scenedesmaceae</taxon>
        <taxon>Tetradesmus</taxon>
    </lineage>
</organism>